<dbReference type="EMBL" id="HBHX01072596">
    <property type="protein sequence ID" value="CAE0153702.1"/>
    <property type="molecule type" value="Transcribed_RNA"/>
</dbReference>
<evidence type="ECO:0000313" key="2">
    <source>
        <dbReference type="EMBL" id="CAE0153702.1"/>
    </source>
</evidence>
<dbReference type="AlphaFoldDB" id="A0A7S3FKP2"/>
<name>A0A7S3FKP2_9EUKA</name>
<dbReference type="GO" id="GO:0005829">
    <property type="term" value="C:cytosol"/>
    <property type="evidence" value="ECO:0007669"/>
    <property type="project" value="TreeGrafter"/>
</dbReference>
<dbReference type="InterPro" id="IPR029033">
    <property type="entry name" value="His_PPase_superfam"/>
</dbReference>
<sequence length="222" mass="24393">MYETVQDEEGAYIKLYDLCSKVNTHNIFGRMSKIILPYLLAIHPFRRSIFLVSLPLDHSLGGFAKDLAAWAAEYTSKSNLKLQIMASTHSSALMAADSLTEAGCGSITHHAALLPSDTNHETPRGFTDRPQDGESSADLVKRLEGSILEIEASMQPVLVVAHQAPCRALRTYFMNLDVSEHMRPNSSEGAASLSNNSRSVLELEMSESQVAFIERVLTLPTV</sequence>
<gene>
    <name evidence="2" type="ORF">HERI1096_LOCUS40149</name>
</gene>
<accession>A0A7S3FKP2</accession>
<evidence type="ECO:0000256" key="1">
    <source>
        <dbReference type="SAM" id="MobiDB-lite"/>
    </source>
</evidence>
<proteinExistence type="predicted"/>
<feature type="compositionally biased region" description="Basic and acidic residues" evidence="1">
    <location>
        <begin position="118"/>
        <end position="132"/>
    </location>
</feature>
<dbReference type="GO" id="GO:0005524">
    <property type="term" value="F:ATP binding"/>
    <property type="evidence" value="ECO:0007669"/>
    <property type="project" value="InterPro"/>
</dbReference>
<dbReference type="PANTHER" id="PTHR10606:SF44">
    <property type="entry name" value="6-PHOSPHOFRUCTO 2-KINASE_FRUCTOSE 2,6-BISPHOSPHATASE LONG FORM"/>
    <property type="match status" value="1"/>
</dbReference>
<dbReference type="GO" id="GO:0003873">
    <property type="term" value="F:6-phosphofructo-2-kinase activity"/>
    <property type="evidence" value="ECO:0007669"/>
    <property type="project" value="TreeGrafter"/>
</dbReference>
<dbReference type="Gene3D" id="3.40.50.1240">
    <property type="entry name" value="Phosphoglycerate mutase-like"/>
    <property type="match status" value="1"/>
</dbReference>
<reference evidence="2" key="1">
    <citation type="submission" date="2021-01" db="EMBL/GenBank/DDBJ databases">
        <authorList>
            <person name="Corre E."/>
            <person name="Pelletier E."/>
            <person name="Niang G."/>
            <person name="Scheremetjew M."/>
            <person name="Finn R."/>
            <person name="Kale V."/>
            <person name="Holt S."/>
            <person name="Cochrane G."/>
            <person name="Meng A."/>
            <person name="Brown T."/>
            <person name="Cohen L."/>
        </authorList>
    </citation>
    <scope>NUCLEOTIDE SEQUENCE</scope>
    <source>
        <strain evidence="2">CCMP281</strain>
    </source>
</reference>
<dbReference type="GO" id="GO:0006003">
    <property type="term" value="P:fructose 2,6-bisphosphate metabolic process"/>
    <property type="evidence" value="ECO:0007669"/>
    <property type="project" value="InterPro"/>
</dbReference>
<organism evidence="2">
    <name type="scientific">Haptolina ericina</name>
    <dbReference type="NCBI Taxonomy" id="156174"/>
    <lineage>
        <taxon>Eukaryota</taxon>
        <taxon>Haptista</taxon>
        <taxon>Haptophyta</taxon>
        <taxon>Prymnesiophyceae</taxon>
        <taxon>Prymnesiales</taxon>
        <taxon>Prymnesiaceae</taxon>
        <taxon>Haptolina</taxon>
    </lineage>
</organism>
<dbReference type="InterPro" id="IPR003094">
    <property type="entry name" value="6Pfruct_kin"/>
</dbReference>
<protein>
    <submittedName>
        <fullName evidence="2">Uncharacterized protein</fullName>
    </submittedName>
</protein>
<dbReference type="PIRSF" id="PIRSF000709">
    <property type="entry name" value="6PFK_2-Ptase"/>
    <property type="match status" value="1"/>
</dbReference>
<dbReference type="SUPFAM" id="SSF53254">
    <property type="entry name" value="Phosphoglycerate mutase-like"/>
    <property type="match status" value="1"/>
</dbReference>
<dbReference type="InterPro" id="IPR013078">
    <property type="entry name" value="His_Pase_superF_clade-1"/>
</dbReference>
<dbReference type="Pfam" id="PF00300">
    <property type="entry name" value="His_Phos_1"/>
    <property type="match status" value="1"/>
</dbReference>
<dbReference type="GO" id="GO:0004331">
    <property type="term" value="F:fructose-2,6-bisphosphate 2-phosphatase activity"/>
    <property type="evidence" value="ECO:0007669"/>
    <property type="project" value="TreeGrafter"/>
</dbReference>
<dbReference type="PANTHER" id="PTHR10606">
    <property type="entry name" value="6-PHOSPHOFRUCTO-2-KINASE/FRUCTOSE-2,6-BISPHOSPHATASE"/>
    <property type="match status" value="1"/>
</dbReference>
<feature type="region of interest" description="Disordered" evidence="1">
    <location>
        <begin position="114"/>
        <end position="135"/>
    </location>
</feature>